<reference evidence="2 3" key="1">
    <citation type="submission" date="2021-03" db="EMBL/GenBank/DDBJ databases">
        <title>Genomic Encyclopedia of Type Strains, Phase IV (KMG-IV): sequencing the most valuable type-strain genomes for metagenomic binning, comparative biology and taxonomic classification.</title>
        <authorList>
            <person name="Goeker M."/>
        </authorList>
    </citation>
    <scope>NUCLEOTIDE SEQUENCE [LARGE SCALE GENOMIC DNA]</scope>
    <source>
        <strain evidence="2 3">DSM 26048</strain>
    </source>
</reference>
<evidence type="ECO:0000313" key="3">
    <source>
        <dbReference type="Proteomes" id="UP001519287"/>
    </source>
</evidence>
<gene>
    <name evidence="2" type="ORF">J2Z66_005286</name>
</gene>
<proteinExistence type="predicted"/>
<evidence type="ECO:0000256" key="1">
    <source>
        <dbReference type="SAM" id="MobiDB-lite"/>
    </source>
</evidence>
<sequence length="56" mass="6353">MGQLGETARGRLIFQPWLPLRRFDAAFPEESGEGCAQEDESRNAVDGKRRNEQCDN</sequence>
<evidence type="ECO:0000313" key="2">
    <source>
        <dbReference type="EMBL" id="MBP1993660.1"/>
    </source>
</evidence>
<dbReference type="Proteomes" id="UP001519287">
    <property type="component" value="Unassembled WGS sequence"/>
</dbReference>
<feature type="region of interest" description="Disordered" evidence="1">
    <location>
        <begin position="29"/>
        <end position="56"/>
    </location>
</feature>
<feature type="compositionally biased region" description="Basic and acidic residues" evidence="1">
    <location>
        <begin position="39"/>
        <end position="56"/>
    </location>
</feature>
<dbReference type="EMBL" id="JAGGLB010000020">
    <property type="protein sequence ID" value="MBP1993660.1"/>
    <property type="molecule type" value="Genomic_DNA"/>
</dbReference>
<accession>A0ABS4J1I2</accession>
<organism evidence="2 3">
    <name type="scientific">Paenibacillus eucommiae</name>
    <dbReference type="NCBI Taxonomy" id="1355755"/>
    <lineage>
        <taxon>Bacteria</taxon>
        <taxon>Bacillati</taxon>
        <taxon>Bacillota</taxon>
        <taxon>Bacilli</taxon>
        <taxon>Bacillales</taxon>
        <taxon>Paenibacillaceae</taxon>
        <taxon>Paenibacillus</taxon>
    </lineage>
</organism>
<name>A0ABS4J1I2_9BACL</name>
<keyword evidence="3" id="KW-1185">Reference proteome</keyword>
<comment type="caution">
    <text evidence="2">The sequence shown here is derived from an EMBL/GenBank/DDBJ whole genome shotgun (WGS) entry which is preliminary data.</text>
</comment>
<protein>
    <submittedName>
        <fullName evidence="2">Uncharacterized protein</fullName>
    </submittedName>
</protein>